<dbReference type="GeneID" id="28989372"/>
<dbReference type="PANTHER" id="PTHR46579:SF2">
    <property type="entry name" value="C2H2-TYPE DOMAIN-CONTAINING PROTEIN"/>
    <property type="match status" value="1"/>
</dbReference>
<gene>
    <name evidence="1" type="ORF">PHYBLDRAFT_115470</name>
</gene>
<evidence type="ECO:0000313" key="2">
    <source>
        <dbReference type="Proteomes" id="UP000077315"/>
    </source>
</evidence>
<dbReference type="AlphaFoldDB" id="A0A163DB16"/>
<name>A0A163DB16_PHYB8</name>
<sequence>AEVWKNAIMHAERHRLKVANNVCWSELHCLQYFDIVCCTIIDPMHNLFLGTAKRMMERWLADKLIDDKKLIAMQKAVKKVVLLPDYMSLGTKIAKGFPYMKADEWISWCHVYSPIVLRDMLLLPEFKNWIESVNVCRYFTKPSVSEEDIKNGHICLEKFCNECETV</sequence>
<dbReference type="InParanoid" id="A0A163DB16"/>
<dbReference type="EMBL" id="KV440989">
    <property type="protein sequence ID" value="OAD70080.1"/>
    <property type="molecule type" value="Genomic_DNA"/>
</dbReference>
<dbReference type="VEuPathDB" id="FungiDB:PHYBLDRAFT_115470"/>
<proteinExistence type="predicted"/>
<protein>
    <submittedName>
        <fullName evidence="1">Uncharacterized protein</fullName>
    </submittedName>
</protein>
<dbReference type="PANTHER" id="PTHR46579">
    <property type="entry name" value="F5/8 TYPE C DOMAIN-CONTAINING PROTEIN-RELATED"/>
    <property type="match status" value="1"/>
</dbReference>
<reference evidence="2" key="1">
    <citation type="submission" date="2015-06" db="EMBL/GenBank/DDBJ databases">
        <title>Expansion of signal transduction pathways in fungi by whole-genome duplication.</title>
        <authorList>
            <consortium name="DOE Joint Genome Institute"/>
            <person name="Corrochano L.M."/>
            <person name="Kuo A."/>
            <person name="Marcet-Houben M."/>
            <person name="Polaino S."/>
            <person name="Salamov A."/>
            <person name="Villalobos J.M."/>
            <person name="Alvarez M.I."/>
            <person name="Avalos J."/>
            <person name="Benito E.P."/>
            <person name="Benoit I."/>
            <person name="Burger G."/>
            <person name="Camino L.P."/>
            <person name="Canovas D."/>
            <person name="Cerda-Olmedo E."/>
            <person name="Cheng J.-F."/>
            <person name="Dominguez A."/>
            <person name="Elias M."/>
            <person name="Eslava A.P."/>
            <person name="Glaser F."/>
            <person name="Grimwood J."/>
            <person name="Gutierrez G."/>
            <person name="Heitman J."/>
            <person name="Henrissat B."/>
            <person name="Iturriaga E.A."/>
            <person name="Lang B.F."/>
            <person name="Lavin J.L."/>
            <person name="Lee S."/>
            <person name="Li W."/>
            <person name="Lindquist E."/>
            <person name="Lopez-Garcia S."/>
            <person name="Luque E.M."/>
            <person name="Marcos A.T."/>
            <person name="Martin J."/>
            <person name="McCluskey K."/>
            <person name="Medina H.R."/>
            <person name="Miralles-Duran A."/>
            <person name="Miyazaki A."/>
            <person name="Munoz-Torres E."/>
            <person name="Oguiza J.A."/>
            <person name="Ohm R."/>
            <person name="Olmedo M."/>
            <person name="Orejas M."/>
            <person name="Ortiz-Castellanos L."/>
            <person name="Pisabarro A.G."/>
            <person name="Rodriguez-Romero J."/>
            <person name="Ruiz-Herrera J."/>
            <person name="Ruiz-Vazquez R."/>
            <person name="Sanz C."/>
            <person name="Schackwitz W."/>
            <person name="Schmutz J."/>
            <person name="Shahriari M."/>
            <person name="Shelest E."/>
            <person name="Silva-Franco F."/>
            <person name="Soanes D."/>
            <person name="Syed K."/>
            <person name="Tagua V.G."/>
            <person name="Talbot N.J."/>
            <person name="Thon M."/>
            <person name="De vries R.P."/>
            <person name="Wiebenga A."/>
            <person name="Yadav J.S."/>
            <person name="Braun E.L."/>
            <person name="Baker S."/>
            <person name="Garre V."/>
            <person name="Horwitz B."/>
            <person name="Torres-Martinez S."/>
            <person name="Idnurm A."/>
            <person name="Herrera-Estrella A."/>
            <person name="Gabaldon T."/>
            <person name="Grigoriev I.V."/>
        </authorList>
    </citation>
    <scope>NUCLEOTIDE SEQUENCE [LARGE SCALE GENOMIC DNA]</scope>
    <source>
        <strain evidence="2">NRRL 1555(-)</strain>
    </source>
</reference>
<evidence type="ECO:0000313" key="1">
    <source>
        <dbReference type="EMBL" id="OAD70080.1"/>
    </source>
</evidence>
<feature type="non-terminal residue" evidence="1">
    <location>
        <position position="1"/>
    </location>
</feature>
<dbReference type="OrthoDB" id="2439011at2759"/>
<keyword evidence="2" id="KW-1185">Reference proteome</keyword>
<dbReference type="Proteomes" id="UP000077315">
    <property type="component" value="Unassembled WGS sequence"/>
</dbReference>
<organism evidence="1 2">
    <name type="scientific">Phycomyces blakesleeanus (strain ATCC 8743b / DSM 1359 / FGSC 10004 / NBRC 33097 / NRRL 1555)</name>
    <dbReference type="NCBI Taxonomy" id="763407"/>
    <lineage>
        <taxon>Eukaryota</taxon>
        <taxon>Fungi</taxon>
        <taxon>Fungi incertae sedis</taxon>
        <taxon>Mucoromycota</taxon>
        <taxon>Mucoromycotina</taxon>
        <taxon>Mucoromycetes</taxon>
        <taxon>Mucorales</taxon>
        <taxon>Phycomycetaceae</taxon>
        <taxon>Phycomyces</taxon>
    </lineage>
</organism>
<dbReference type="RefSeq" id="XP_018288120.1">
    <property type="nucleotide sequence ID" value="XM_018428466.1"/>
</dbReference>
<accession>A0A163DB16</accession>